<protein>
    <submittedName>
        <fullName evidence="1">Uncharacterized protein</fullName>
    </submittedName>
</protein>
<dbReference type="EMBL" id="KQ980730">
    <property type="protein sequence ID" value="KYN13983.1"/>
    <property type="molecule type" value="Genomic_DNA"/>
</dbReference>
<keyword evidence="2" id="KW-1185">Reference proteome</keyword>
<gene>
    <name evidence="1" type="ORF">ALC57_13813</name>
</gene>
<dbReference type="Proteomes" id="UP000078492">
    <property type="component" value="Unassembled WGS sequence"/>
</dbReference>
<evidence type="ECO:0000313" key="2">
    <source>
        <dbReference type="Proteomes" id="UP000078492"/>
    </source>
</evidence>
<dbReference type="AlphaFoldDB" id="A0A151IZ07"/>
<reference evidence="1 2" key="1">
    <citation type="submission" date="2015-09" db="EMBL/GenBank/DDBJ databases">
        <title>Trachymyrmex cornetzi WGS genome.</title>
        <authorList>
            <person name="Nygaard S."/>
            <person name="Hu H."/>
            <person name="Boomsma J."/>
            <person name="Zhang G."/>
        </authorList>
    </citation>
    <scope>NUCLEOTIDE SEQUENCE [LARGE SCALE GENOMIC DNA]</scope>
    <source>
        <strain evidence="1">Tcor2-1</strain>
        <tissue evidence="1">Whole body</tissue>
    </source>
</reference>
<name>A0A151IZ07_9HYME</name>
<organism evidence="1 2">
    <name type="scientific">Trachymyrmex cornetzi</name>
    <dbReference type="NCBI Taxonomy" id="471704"/>
    <lineage>
        <taxon>Eukaryota</taxon>
        <taxon>Metazoa</taxon>
        <taxon>Ecdysozoa</taxon>
        <taxon>Arthropoda</taxon>
        <taxon>Hexapoda</taxon>
        <taxon>Insecta</taxon>
        <taxon>Pterygota</taxon>
        <taxon>Neoptera</taxon>
        <taxon>Endopterygota</taxon>
        <taxon>Hymenoptera</taxon>
        <taxon>Apocrita</taxon>
        <taxon>Aculeata</taxon>
        <taxon>Formicoidea</taxon>
        <taxon>Formicidae</taxon>
        <taxon>Myrmicinae</taxon>
        <taxon>Trachymyrmex</taxon>
    </lineage>
</organism>
<evidence type="ECO:0000313" key="1">
    <source>
        <dbReference type="EMBL" id="KYN13983.1"/>
    </source>
</evidence>
<sequence>MSATVQPYIIVIGNVENSITAAYVCINSTLWKVGSVLQAVDICFKSFFTFDAEYQIEAYHIWLFIQRALYDIYLVGERSVTNVTTLISRLNQIAL</sequence>
<dbReference type="STRING" id="471704.A0A151IZ07"/>
<proteinExistence type="predicted"/>
<accession>A0A151IZ07</accession>